<reference evidence="2 3" key="1">
    <citation type="submission" date="2020-12" db="EMBL/GenBank/DDBJ databases">
        <title>Whole genome sequences of gut porcine anaerobes.</title>
        <authorList>
            <person name="Kubasova T."/>
            <person name="Jahodarova E."/>
            <person name="Rychlik I."/>
        </authorList>
    </citation>
    <scope>NUCLEOTIDE SEQUENCE [LARGE SCALE GENOMIC DNA]</scope>
    <source>
        <strain evidence="2 3">An867</strain>
    </source>
</reference>
<feature type="chain" id="PRO_5046152000" description="Lipoprotein" evidence="1">
    <location>
        <begin position="24"/>
        <end position="199"/>
    </location>
</feature>
<keyword evidence="1" id="KW-0732">Signal</keyword>
<feature type="signal peptide" evidence="1">
    <location>
        <begin position="1"/>
        <end position="23"/>
    </location>
</feature>
<protein>
    <recommendedName>
        <fullName evidence="4">Lipoprotein</fullName>
    </recommendedName>
</protein>
<evidence type="ECO:0000313" key="2">
    <source>
        <dbReference type="EMBL" id="MCF2652660.1"/>
    </source>
</evidence>
<sequence length="199" mass="21999">MIKRILIALLTLLFLLCGCSASAETALTPENILEKAFAKDEASFTEAFGIDLEKDAEPDPNANGDGWYLSNAAELFGRTADRLYLSFPNDKLLSFTYAFSFEAFDPAFDFAQKAAKNAEKSYGASILETEYGQPEGVPHLATRDRTDLRLKWEKTDEPVQSTTDAFAVSDDCVLEITLTAFTGEDGTRYLVTLTYKANQ</sequence>
<evidence type="ECO:0008006" key="4">
    <source>
        <dbReference type="Google" id="ProtNLM"/>
    </source>
</evidence>
<dbReference type="EMBL" id="JAFBIT010000002">
    <property type="protein sequence ID" value="MCF2652660.1"/>
    <property type="molecule type" value="Genomic_DNA"/>
</dbReference>
<organism evidence="2 3">
    <name type="scientific">Anaeromassilibacillus senegalensis</name>
    <dbReference type="NCBI Taxonomy" id="1673717"/>
    <lineage>
        <taxon>Bacteria</taxon>
        <taxon>Bacillati</taxon>
        <taxon>Bacillota</taxon>
        <taxon>Clostridia</taxon>
        <taxon>Eubacteriales</taxon>
        <taxon>Acutalibacteraceae</taxon>
        <taxon>Anaeromassilibacillus</taxon>
    </lineage>
</organism>
<keyword evidence="3" id="KW-1185">Reference proteome</keyword>
<accession>A0ABS9CPE0</accession>
<comment type="caution">
    <text evidence="2">The sequence shown here is derived from an EMBL/GenBank/DDBJ whole genome shotgun (WGS) entry which is preliminary data.</text>
</comment>
<name>A0ABS9CPE0_9FIRM</name>
<evidence type="ECO:0000313" key="3">
    <source>
        <dbReference type="Proteomes" id="UP001299220"/>
    </source>
</evidence>
<dbReference type="RefSeq" id="WP_235323693.1">
    <property type="nucleotide sequence ID" value="NZ_JAFBIT010000002.1"/>
</dbReference>
<dbReference type="Proteomes" id="UP001299220">
    <property type="component" value="Unassembled WGS sequence"/>
</dbReference>
<evidence type="ECO:0000256" key="1">
    <source>
        <dbReference type="SAM" id="SignalP"/>
    </source>
</evidence>
<gene>
    <name evidence="2" type="ORF">JQM67_08600</name>
</gene>
<dbReference type="PROSITE" id="PS51257">
    <property type="entry name" value="PROKAR_LIPOPROTEIN"/>
    <property type="match status" value="1"/>
</dbReference>
<proteinExistence type="predicted"/>